<protein>
    <submittedName>
        <fullName evidence="1">Uncharacterized protein</fullName>
    </submittedName>
</protein>
<dbReference type="KEGG" id="aca:ACP_3221"/>
<dbReference type="Proteomes" id="UP000002207">
    <property type="component" value="Chromosome"/>
</dbReference>
<dbReference type="EMBL" id="CP001472">
    <property type="protein sequence ID" value="ACO33180.1"/>
    <property type="molecule type" value="Genomic_DNA"/>
</dbReference>
<dbReference type="HOGENOM" id="CLU_3211101_0_0_0"/>
<name>C1F5P1_ACIC5</name>
<keyword evidence="2" id="KW-1185">Reference proteome</keyword>
<dbReference type="STRING" id="240015.ACP_3221"/>
<reference evidence="1 2" key="1">
    <citation type="journal article" date="2009" name="Appl. Environ. Microbiol.">
        <title>Three genomes from the phylum Acidobacteria provide insight into the lifestyles of these microorganisms in soils.</title>
        <authorList>
            <person name="Ward N.L."/>
            <person name="Challacombe J.F."/>
            <person name="Janssen P.H."/>
            <person name="Henrissat B."/>
            <person name="Coutinho P.M."/>
            <person name="Wu M."/>
            <person name="Xie G."/>
            <person name="Haft D.H."/>
            <person name="Sait M."/>
            <person name="Badger J."/>
            <person name="Barabote R.D."/>
            <person name="Bradley B."/>
            <person name="Brettin T.S."/>
            <person name="Brinkac L.M."/>
            <person name="Bruce D."/>
            <person name="Creasy T."/>
            <person name="Daugherty S.C."/>
            <person name="Davidsen T.M."/>
            <person name="DeBoy R.T."/>
            <person name="Detter J.C."/>
            <person name="Dodson R.J."/>
            <person name="Durkin A.S."/>
            <person name="Ganapathy A."/>
            <person name="Gwinn-Giglio M."/>
            <person name="Han C.S."/>
            <person name="Khouri H."/>
            <person name="Kiss H."/>
            <person name="Kothari S.P."/>
            <person name="Madupu R."/>
            <person name="Nelson K.E."/>
            <person name="Nelson W.C."/>
            <person name="Paulsen I."/>
            <person name="Penn K."/>
            <person name="Ren Q."/>
            <person name="Rosovitz M.J."/>
            <person name="Selengut J.D."/>
            <person name="Shrivastava S."/>
            <person name="Sullivan S.A."/>
            <person name="Tapia R."/>
            <person name="Thompson L.S."/>
            <person name="Watkins K.L."/>
            <person name="Yang Q."/>
            <person name="Yu C."/>
            <person name="Zafar N."/>
            <person name="Zhou L."/>
            <person name="Kuske C.R."/>
        </authorList>
    </citation>
    <scope>NUCLEOTIDE SEQUENCE [LARGE SCALE GENOMIC DNA]</scope>
    <source>
        <strain evidence="2">ATCC 51196 / DSM 11244 / BCRC 80197 / JCM 7670 / NBRC 15755 / NCIMB 13165 / 161</strain>
    </source>
</reference>
<dbReference type="InParanoid" id="C1F5P1"/>
<sequence>MLYTPPRIIATYEAEKAIQFQKGGAVQEIESALPSTGASYESDE</sequence>
<accession>C1F5P1</accession>
<proteinExistence type="predicted"/>
<organism evidence="1 2">
    <name type="scientific">Acidobacterium capsulatum (strain ATCC 51196 / DSM 11244 / BCRC 80197 / JCM 7670 / NBRC 15755 / NCIMB 13165 / 161)</name>
    <dbReference type="NCBI Taxonomy" id="240015"/>
    <lineage>
        <taxon>Bacteria</taxon>
        <taxon>Pseudomonadati</taxon>
        <taxon>Acidobacteriota</taxon>
        <taxon>Terriglobia</taxon>
        <taxon>Terriglobales</taxon>
        <taxon>Acidobacteriaceae</taxon>
        <taxon>Acidobacterium</taxon>
    </lineage>
</organism>
<dbReference type="RefSeq" id="WP_015898263.1">
    <property type="nucleotide sequence ID" value="NC_012483.1"/>
</dbReference>
<evidence type="ECO:0000313" key="1">
    <source>
        <dbReference type="EMBL" id="ACO33180.1"/>
    </source>
</evidence>
<evidence type="ECO:0000313" key="2">
    <source>
        <dbReference type="Proteomes" id="UP000002207"/>
    </source>
</evidence>
<gene>
    <name evidence="1" type="ordered locus">ACP_3221</name>
</gene>
<dbReference type="AlphaFoldDB" id="C1F5P1"/>